<evidence type="ECO:0000256" key="9">
    <source>
        <dbReference type="RuleBase" id="RU004016"/>
    </source>
</evidence>
<comment type="similarity">
    <text evidence="1 9">Belongs to the peptidase S11 family.</text>
</comment>
<keyword evidence="12" id="KW-0645">Protease</keyword>
<evidence type="ECO:0000256" key="4">
    <source>
        <dbReference type="ARBA" id="ARBA00022960"/>
    </source>
</evidence>
<keyword evidence="3 12" id="KW-0378">Hydrolase</keyword>
<feature type="active site" description="Proton acceptor" evidence="7">
    <location>
        <position position="107"/>
    </location>
</feature>
<keyword evidence="12" id="KW-0121">Carboxypeptidase</keyword>
<dbReference type="PROSITE" id="PS51257">
    <property type="entry name" value="PROKAR_LIPOPROTEIN"/>
    <property type="match status" value="1"/>
</dbReference>
<dbReference type="RefSeq" id="WP_233441523.1">
    <property type="nucleotide sequence ID" value="NZ_BAABZP010000001.1"/>
</dbReference>
<proteinExistence type="inferred from homology"/>
<dbReference type="GO" id="GO:0006508">
    <property type="term" value="P:proteolysis"/>
    <property type="evidence" value="ECO:0007669"/>
    <property type="project" value="InterPro"/>
</dbReference>
<gene>
    <name evidence="12" type="primary">dacF_2</name>
    <name evidence="12" type="ORF">ACLFYP115_00924</name>
</gene>
<feature type="signal peptide" evidence="10">
    <location>
        <begin position="1"/>
        <end position="23"/>
    </location>
</feature>
<evidence type="ECO:0000313" key="12">
    <source>
        <dbReference type="EMBL" id="VYS91773.1"/>
    </source>
</evidence>
<keyword evidence="2 10" id="KW-0732">Signal</keyword>
<reference evidence="12" key="1">
    <citation type="submission" date="2019-11" db="EMBL/GenBank/DDBJ databases">
        <authorList>
            <person name="Feng L."/>
        </authorList>
    </citation>
    <scope>NUCLEOTIDE SEQUENCE</scope>
    <source>
        <strain evidence="12">AcaccaeLFYP115</strain>
    </source>
</reference>
<keyword evidence="6" id="KW-0961">Cell wall biogenesis/degradation</keyword>
<keyword evidence="5" id="KW-0573">Peptidoglycan synthesis</keyword>
<dbReference type="InterPro" id="IPR001967">
    <property type="entry name" value="Peptidase_S11_N"/>
</dbReference>
<dbReference type="PRINTS" id="PR00725">
    <property type="entry name" value="DADACBPTASE1"/>
</dbReference>
<evidence type="ECO:0000259" key="11">
    <source>
        <dbReference type="Pfam" id="PF00768"/>
    </source>
</evidence>
<dbReference type="InterPro" id="IPR018044">
    <property type="entry name" value="Peptidase_S11"/>
</dbReference>
<dbReference type="GO" id="GO:0009252">
    <property type="term" value="P:peptidoglycan biosynthetic process"/>
    <property type="evidence" value="ECO:0007669"/>
    <property type="project" value="UniProtKB-KW"/>
</dbReference>
<dbReference type="InterPro" id="IPR012338">
    <property type="entry name" value="Beta-lactam/transpept-like"/>
</dbReference>
<dbReference type="Gene3D" id="3.40.710.10">
    <property type="entry name" value="DD-peptidase/beta-lactamase superfamily"/>
    <property type="match status" value="1"/>
</dbReference>
<dbReference type="PANTHER" id="PTHR21581:SF6">
    <property type="entry name" value="TRAFFICKING PROTEIN PARTICLE COMPLEX SUBUNIT 12"/>
    <property type="match status" value="1"/>
</dbReference>
<evidence type="ECO:0000256" key="5">
    <source>
        <dbReference type="ARBA" id="ARBA00022984"/>
    </source>
</evidence>
<dbReference type="PANTHER" id="PTHR21581">
    <property type="entry name" value="D-ALANYL-D-ALANINE CARBOXYPEPTIDASE"/>
    <property type="match status" value="1"/>
</dbReference>
<evidence type="ECO:0000256" key="1">
    <source>
        <dbReference type="ARBA" id="ARBA00007164"/>
    </source>
</evidence>
<evidence type="ECO:0000256" key="8">
    <source>
        <dbReference type="PIRSR" id="PIRSR618044-2"/>
    </source>
</evidence>
<dbReference type="SUPFAM" id="SSF56601">
    <property type="entry name" value="beta-lactamase/transpeptidase-like"/>
    <property type="match status" value="1"/>
</dbReference>
<evidence type="ECO:0000256" key="7">
    <source>
        <dbReference type="PIRSR" id="PIRSR618044-1"/>
    </source>
</evidence>
<feature type="active site" description="Acyl-ester intermediate" evidence="7">
    <location>
        <position position="104"/>
    </location>
</feature>
<evidence type="ECO:0000256" key="3">
    <source>
        <dbReference type="ARBA" id="ARBA00022801"/>
    </source>
</evidence>
<feature type="chain" id="PRO_5027045168" evidence="10">
    <location>
        <begin position="24"/>
        <end position="325"/>
    </location>
</feature>
<name>A0A6N2SDR6_9FIRM</name>
<sequence>MKKRILCICMTAVLLISLTGCSAADTLTQLSVTYEKHLEKNQDELRTETLGDNWKSKGAYVGVISREDADTEQYSGVKEALLVNNTTNQVVAAQKVFDKAYPASITKIMTALLVLENCRLDDVVTIDKDITFDDPAAVSLHLKKGDKITVEALLNGLIVMSANDTAIALGRKVAGSDKKFVAMMNKRARELGATNTNFENPNGLHLKNHYTTAYDLYLIFQELVKHNEFLSIAGKASSYIEYTNQKNKLQAFDMAATNQYLLGNYNLPHKVFMLGGKTGTTTEAGSCLIILTKNEEGEEFISVILKASSKQTLYHTMTEVLKKEN</sequence>
<accession>A0A6N2SDR6</accession>
<organism evidence="12">
    <name type="scientific">Anaerostipes caccae</name>
    <dbReference type="NCBI Taxonomy" id="105841"/>
    <lineage>
        <taxon>Bacteria</taxon>
        <taxon>Bacillati</taxon>
        <taxon>Bacillota</taxon>
        <taxon>Clostridia</taxon>
        <taxon>Lachnospirales</taxon>
        <taxon>Lachnospiraceae</taxon>
        <taxon>Anaerostipes</taxon>
    </lineage>
</organism>
<protein>
    <submittedName>
        <fullName evidence="12">D-alanyl-D-alanine carboxypeptidase DacF</fullName>
        <ecNumber evidence="12">3.4.16.4</ecNumber>
    </submittedName>
</protein>
<dbReference type="Pfam" id="PF00768">
    <property type="entry name" value="Peptidase_S11"/>
    <property type="match status" value="1"/>
</dbReference>
<dbReference type="GO" id="GO:0008360">
    <property type="term" value="P:regulation of cell shape"/>
    <property type="evidence" value="ECO:0007669"/>
    <property type="project" value="UniProtKB-KW"/>
</dbReference>
<feature type="binding site" evidence="8">
    <location>
        <position position="277"/>
    </location>
    <ligand>
        <name>substrate</name>
    </ligand>
</feature>
<feature type="domain" description="Peptidase S11 D-alanyl-D-alanine carboxypeptidase A N-terminal" evidence="11">
    <location>
        <begin position="78"/>
        <end position="308"/>
    </location>
</feature>
<dbReference type="GO" id="GO:0071555">
    <property type="term" value="P:cell wall organization"/>
    <property type="evidence" value="ECO:0007669"/>
    <property type="project" value="UniProtKB-KW"/>
</dbReference>
<feature type="active site" evidence="7">
    <location>
        <position position="161"/>
    </location>
</feature>
<dbReference type="GO" id="GO:0009002">
    <property type="term" value="F:serine-type D-Ala-D-Ala carboxypeptidase activity"/>
    <property type="evidence" value="ECO:0007669"/>
    <property type="project" value="UniProtKB-EC"/>
</dbReference>
<evidence type="ECO:0000256" key="6">
    <source>
        <dbReference type="ARBA" id="ARBA00023316"/>
    </source>
</evidence>
<keyword evidence="4" id="KW-0133">Cell shape</keyword>
<evidence type="ECO:0000256" key="2">
    <source>
        <dbReference type="ARBA" id="ARBA00022729"/>
    </source>
</evidence>
<evidence type="ECO:0000256" key="10">
    <source>
        <dbReference type="SAM" id="SignalP"/>
    </source>
</evidence>
<dbReference type="EMBL" id="CACRSQ010000003">
    <property type="protein sequence ID" value="VYS91773.1"/>
    <property type="molecule type" value="Genomic_DNA"/>
</dbReference>
<dbReference type="AlphaFoldDB" id="A0A6N2SDR6"/>
<dbReference type="EC" id="3.4.16.4" evidence="12"/>